<dbReference type="GO" id="GO:0030246">
    <property type="term" value="F:carbohydrate binding"/>
    <property type="evidence" value="ECO:0007669"/>
    <property type="project" value="InterPro"/>
</dbReference>
<evidence type="ECO:0000313" key="2">
    <source>
        <dbReference type="Proteomes" id="UP000034022"/>
    </source>
</evidence>
<dbReference type="Proteomes" id="UP000034022">
    <property type="component" value="Unassembled WGS sequence"/>
</dbReference>
<dbReference type="InterPro" id="IPR008965">
    <property type="entry name" value="CBM2/CBM3_carb-bd_dom_sf"/>
</dbReference>
<name>A0A0G0K5G4_9BACT</name>
<dbReference type="EMBL" id="LBUU01000003">
    <property type="protein sequence ID" value="KKQ70675.1"/>
    <property type="molecule type" value="Genomic_DNA"/>
</dbReference>
<protein>
    <recommendedName>
        <fullName evidence="3">Cohesin domain-containing protein</fullName>
    </recommendedName>
</protein>
<dbReference type="Gene3D" id="2.60.40.680">
    <property type="match status" value="1"/>
</dbReference>
<dbReference type="AlphaFoldDB" id="A0A0G0K5G4"/>
<sequence>MKNKKILYITKIFIWFIIFNISQNICNAETMPINTLHLSTDKSEFFSDSLTLFVHGNTIDSNINLVEIKLKYNQDDLIFDSIDYLTGFCELSLYEIIDNKNGEINFACATTNATTTQDIAKINFTKINSGFTNLSLADSKFYLNNGMGDSILPETEDFYYFLF</sequence>
<organism evidence="1 2">
    <name type="scientific">Candidatus Falkowbacteria bacterium GW2011_GWE1_38_31</name>
    <dbReference type="NCBI Taxonomy" id="1618638"/>
    <lineage>
        <taxon>Bacteria</taxon>
        <taxon>Candidatus Falkowiibacteriota</taxon>
    </lineage>
</organism>
<gene>
    <name evidence="1" type="ORF">US91_C0003G0005</name>
</gene>
<accession>A0A0G0K5G4</accession>
<proteinExistence type="predicted"/>
<evidence type="ECO:0000313" key="1">
    <source>
        <dbReference type="EMBL" id="KKQ70675.1"/>
    </source>
</evidence>
<reference evidence="1 2" key="1">
    <citation type="journal article" date="2015" name="Nature">
        <title>rRNA introns, odd ribosomes, and small enigmatic genomes across a large radiation of phyla.</title>
        <authorList>
            <person name="Brown C.T."/>
            <person name="Hug L.A."/>
            <person name="Thomas B.C."/>
            <person name="Sharon I."/>
            <person name="Castelle C.J."/>
            <person name="Singh A."/>
            <person name="Wilkins M.J."/>
            <person name="Williams K.H."/>
            <person name="Banfield J.F."/>
        </authorList>
    </citation>
    <scope>NUCLEOTIDE SEQUENCE [LARGE SCALE GENOMIC DNA]</scope>
</reference>
<dbReference type="SUPFAM" id="SSF49384">
    <property type="entry name" value="Carbohydrate-binding domain"/>
    <property type="match status" value="1"/>
</dbReference>
<evidence type="ECO:0008006" key="3">
    <source>
        <dbReference type="Google" id="ProtNLM"/>
    </source>
</evidence>
<comment type="caution">
    <text evidence="1">The sequence shown here is derived from an EMBL/GenBank/DDBJ whole genome shotgun (WGS) entry which is preliminary data.</text>
</comment>